<dbReference type="InterPro" id="IPR013783">
    <property type="entry name" value="Ig-like_fold"/>
</dbReference>
<feature type="signal peptide" evidence="6">
    <location>
        <begin position="1"/>
        <end position="18"/>
    </location>
</feature>
<dbReference type="SUPFAM" id="SSF48726">
    <property type="entry name" value="Immunoglobulin"/>
    <property type="match status" value="1"/>
</dbReference>
<comment type="subcellular location">
    <subcellularLocation>
        <location evidence="1">Membrane</location>
    </subcellularLocation>
</comment>
<reference evidence="8" key="2">
    <citation type="submission" date="2025-08" db="UniProtKB">
        <authorList>
            <consortium name="Ensembl"/>
        </authorList>
    </citation>
    <scope>IDENTIFICATION</scope>
</reference>
<dbReference type="AlphaFoldDB" id="A0A8C4VY56"/>
<accession>A0A8C4VY56</accession>
<proteinExistence type="predicted"/>
<organism evidence="8 9">
    <name type="scientific">Gopherus evgoodei</name>
    <name type="common">Goodes thornscrub tortoise</name>
    <dbReference type="NCBI Taxonomy" id="1825980"/>
    <lineage>
        <taxon>Eukaryota</taxon>
        <taxon>Metazoa</taxon>
        <taxon>Chordata</taxon>
        <taxon>Craniata</taxon>
        <taxon>Vertebrata</taxon>
        <taxon>Euteleostomi</taxon>
        <taxon>Archelosauria</taxon>
        <taxon>Testudinata</taxon>
        <taxon>Testudines</taxon>
        <taxon>Cryptodira</taxon>
        <taxon>Durocryptodira</taxon>
        <taxon>Testudinoidea</taxon>
        <taxon>Testudinidae</taxon>
        <taxon>Gopherus</taxon>
    </lineage>
</organism>
<keyword evidence="9" id="KW-1185">Reference proteome</keyword>
<dbReference type="Ensembl" id="ENSGEVT00005007812.1">
    <property type="protein sequence ID" value="ENSGEVP00005007456.1"/>
    <property type="gene ID" value="ENSGEVG00005005351.1"/>
</dbReference>
<dbReference type="GO" id="GO:0046649">
    <property type="term" value="P:lymphocyte activation"/>
    <property type="evidence" value="ECO:0007669"/>
    <property type="project" value="InterPro"/>
</dbReference>
<reference evidence="8" key="1">
    <citation type="submission" date="2019-06" db="EMBL/GenBank/DDBJ databases">
        <title>G10K-VGP Goodes thornscrub tortoise genome, primary haplotype.</title>
        <authorList>
            <person name="Murphy B."/>
            <person name="Edwards T."/>
            <person name="Rhie A."/>
            <person name="Koren S."/>
            <person name="Phillippy A."/>
            <person name="Fedrigo O."/>
            <person name="Haase B."/>
            <person name="Mountcastle J."/>
            <person name="Lewin H."/>
            <person name="Damas J."/>
            <person name="Howe K."/>
            <person name="Formenti G."/>
            <person name="Myers G."/>
            <person name="Durbin R."/>
            <person name="Jarvis E.D."/>
        </authorList>
    </citation>
    <scope>NUCLEOTIDE SEQUENCE [LARGE SCALE GENOMIC DNA]</scope>
</reference>
<dbReference type="InterPro" id="IPR010407">
    <property type="entry name" value="Sig_lymph_act_molc_N"/>
</dbReference>
<dbReference type="InterPro" id="IPR015631">
    <property type="entry name" value="CD2/SLAM_rcpt"/>
</dbReference>
<evidence type="ECO:0000259" key="7">
    <source>
        <dbReference type="PROSITE" id="PS50835"/>
    </source>
</evidence>
<evidence type="ECO:0000256" key="3">
    <source>
        <dbReference type="ARBA" id="ARBA00023136"/>
    </source>
</evidence>
<keyword evidence="3 5" id="KW-0472">Membrane</keyword>
<feature type="chain" id="PRO_5034945069" evidence="6">
    <location>
        <begin position="19"/>
        <end position="331"/>
    </location>
</feature>
<keyword evidence="2 6" id="KW-0732">Signal</keyword>
<protein>
    <submittedName>
        <fullName evidence="8">Signaling lymphocytic activation molecule family member 1</fullName>
    </submittedName>
</protein>
<dbReference type="PROSITE" id="PS50835">
    <property type="entry name" value="IG_LIKE"/>
    <property type="match status" value="1"/>
</dbReference>
<feature type="domain" description="Ig-like" evidence="7">
    <location>
        <begin position="134"/>
        <end position="217"/>
    </location>
</feature>
<dbReference type="InterPro" id="IPR036179">
    <property type="entry name" value="Ig-like_dom_sf"/>
</dbReference>
<evidence type="ECO:0000256" key="5">
    <source>
        <dbReference type="SAM" id="Phobius"/>
    </source>
</evidence>
<reference evidence="8" key="3">
    <citation type="submission" date="2025-09" db="UniProtKB">
        <authorList>
            <consortium name="Ensembl"/>
        </authorList>
    </citation>
    <scope>IDENTIFICATION</scope>
</reference>
<dbReference type="GeneTree" id="ENSGT01030000234540"/>
<evidence type="ECO:0000313" key="8">
    <source>
        <dbReference type="Ensembl" id="ENSGEVP00005007456.1"/>
    </source>
</evidence>
<evidence type="ECO:0000256" key="6">
    <source>
        <dbReference type="SAM" id="SignalP"/>
    </source>
</evidence>
<name>A0A8C4VY56_9SAUR</name>
<keyword evidence="5" id="KW-0812">Transmembrane</keyword>
<evidence type="ECO:0000256" key="1">
    <source>
        <dbReference type="ARBA" id="ARBA00004370"/>
    </source>
</evidence>
<evidence type="ECO:0000256" key="2">
    <source>
        <dbReference type="ARBA" id="ARBA00022729"/>
    </source>
</evidence>
<dbReference type="Gene3D" id="2.60.40.10">
    <property type="entry name" value="Immunoglobulins"/>
    <property type="match status" value="2"/>
</dbReference>
<dbReference type="GO" id="GO:0009986">
    <property type="term" value="C:cell surface"/>
    <property type="evidence" value="ECO:0007669"/>
    <property type="project" value="InterPro"/>
</dbReference>
<dbReference type="PANTHER" id="PTHR12080:SF55">
    <property type="entry name" value="LYMPHOCYTE FUNCTION-ASSOCIATED ANTIGEN 3"/>
    <property type="match status" value="1"/>
</dbReference>
<dbReference type="GO" id="GO:0038023">
    <property type="term" value="F:signaling receptor activity"/>
    <property type="evidence" value="ECO:0007669"/>
    <property type="project" value="InterPro"/>
</dbReference>
<evidence type="ECO:0000313" key="9">
    <source>
        <dbReference type="Proteomes" id="UP000694390"/>
    </source>
</evidence>
<dbReference type="PANTHER" id="PTHR12080">
    <property type="entry name" value="SIGNALING LYMPHOCYTIC ACTIVATION MOLECULE"/>
    <property type="match status" value="1"/>
</dbReference>
<dbReference type="Proteomes" id="UP000694390">
    <property type="component" value="Chromosome 24"/>
</dbReference>
<evidence type="ECO:0000256" key="4">
    <source>
        <dbReference type="ARBA" id="ARBA00023180"/>
    </source>
</evidence>
<keyword evidence="4" id="KW-0325">Glycoprotein</keyword>
<sequence length="331" mass="36740">MDCSECILLIISFCCAWGMNSGLEKTVYGSLGSPTLLSITPKLQNFTVQFSDARWKRSALNGGTKTSTFLASYDGRNYTNYMEKRIKFHPENFSLEILKTRRTDAGHYEYTVNKRFEEQSLQFQLEVYERVSVPDIQMVSRTLGNESCSMTLSCVVNSGDNVTYSWNCSEGNTSQLLSYNDSFLHLSFTPGEGSVSCSCTARNIVSQQTTRFSSSVECANKPGGSLRNELVESIVPIAIVGVLAFGAGVTYWLRHRGQEEHSQLKEEKESCTIYSQVQRVEQQKSSRPPPVVKCSECTTIYVCATGLPPDTAQPPNPGLMTIYDSVMPATS</sequence>
<feature type="transmembrane region" description="Helical" evidence="5">
    <location>
        <begin position="234"/>
        <end position="253"/>
    </location>
</feature>
<gene>
    <name evidence="8" type="primary">SLAMF1</name>
</gene>
<keyword evidence="5" id="KW-1133">Transmembrane helix</keyword>
<dbReference type="Pfam" id="PF06214">
    <property type="entry name" value="SLAM"/>
    <property type="match status" value="1"/>
</dbReference>
<dbReference type="InterPro" id="IPR007110">
    <property type="entry name" value="Ig-like_dom"/>
</dbReference>
<dbReference type="GO" id="GO:0016020">
    <property type="term" value="C:membrane"/>
    <property type="evidence" value="ECO:0007669"/>
    <property type="project" value="UniProtKB-SubCell"/>
</dbReference>
<dbReference type="OrthoDB" id="8963224at2759"/>